<sequence>MSDPASQLRIQDSKDRLQKAYTYAVDAKQSAESDFKQEQDAGIADGQDFKNWAVQNAPAWSAALSNYQAAKAAYDAALQHGDNEAFQAWNKKYREAVLGDNPARPNFEALVEP</sequence>
<organism evidence="1 2">
    <name type="scientific">Fusarium acutatum</name>
    <dbReference type="NCBI Taxonomy" id="78861"/>
    <lineage>
        <taxon>Eukaryota</taxon>
        <taxon>Fungi</taxon>
        <taxon>Dikarya</taxon>
        <taxon>Ascomycota</taxon>
        <taxon>Pezizomycotina</taxon>
        <taxon>Sordariomycetes</taxon>
        <taxon>Hypocreomycetidae</taxon>
        <taxon>Hypocreales</taxon>
        <taxon>Nectriaceae</taxon>
        <taxon>Fusarium</taxon>
        <taxon>Fusarium fujikuroi species complex</taxon>
    </lineage>
</organism>
<gene>
    <name evidence="1" type="ORF">FACUT_9592</name>
</gene>
<dbReference type="AlphaFoldDB" id="A0A8H4JH11"/>
<name>A0A8H4JH11_9HYPO</name>
<proteinExistence type="predicted"/>
<protein>
    <submittedName>
        <fullName evidence="1">Uncharacterized protein</fullName>
    </submittedName>
</protein>
<accession>A0A8H4JH11</accession>
<dbReference type="EMBL" id="JAADJF010000278">
    <property type="protein sequence ID" value="KAF4427475.1"/>
    <property type="molecule type" value="Genomic_DNA"/>
</dbReference>
<dbReference type="OrthoDB" id="5101596at2759"/>
<dbReference type="Proteomes" id="UP000536711">
    <property type="component" value="Unassembled WGS sequence"/>
</dbReference>
<comment type="caution">
    <text evidence="1">The sequence shown here is derived from an EMBL/GenBank/DDBJ whole genome shotgun (WGS) entry which is preliminary data.</text>
</comment>
<reference evidence="1 2" key="1">
    <citation type="submission" date="2020-01" db="EMBL/GenBank/DDBJ databases">
        <title>Identification and distribution of gene clusters putatively required for synthesis of sphingolipid metabolism inhibitors in phylogenetically diverse species of the filamentous fungus Fusarium.</title>
        <authorList>
            <person name="Kim H.-S."/>
            <person name="Busman M."/>
            <person name="Brown D.W."/>
            <person name="Divon H."/>
            <person name="Uhlig S."/>
            <person name="Proctor R.H."/>
        </authorList>
    </citation>
    <scope>NUCLEOTIDE SEQUENCE [LARGE SCALE GENOMIC DNA]</scope>
    <source>
        <strain evidence="1 2">NRRL 13308</strain>
    </source>
</reference>
<evidence type="ECO:0000313" key="1">
    <source>
        <dbReference type="EMBL" id="KAF4427475.1"/>
    </source>
</evidence>
<evidence type="ECO:0000313" key="2">
    <source>
        <dbReference type="Proteomes" id="UP000536711"/>
    </source>
</evidence>
<keyword evidence="2" id="KW-1185">Reference proteome</keyword>